<sequence>LIGAYALYLEPWHADIFEFLDARKNTGAEEKRARDLFPALWIPDLFMRRVESNDKWTLMCPHQCQGLLNAWGKEFDDLYLKYEQEGRGRRTVKAQDLWFAIVNAQIETGTPFMLYKDHCNAKSNQQHLGTIHCSNLCTEIVEYTSPDEVAVCNLASIALNRFVRSDRTFDFDKLVYVTRVIVRNLNKIIDVNFYPLKEAKLSNLRHRPIGIGVQGLADTFCLMRFPFESEEAQKLNRDIFETIYYAALKASCELAKVNGPYETYTG</sequence>
<feature type="non-terminal residue" evidence="3">
    <location>
        <position position="1"/>
    </location>
</feature>
<dbReference type="AlphaFoldDB" id="A0A821KIF4"/>
<dbReference type="GO" id="GO:0009263">
    <property type="term" value="P:deoxyribonucleotide biosynthetic process"/>
    <property type="evidence" value="ECO:0007669"/>
    <property type="project" value="TreeGrafter"/>
</dbReference>
<feature type="non-terminal residue" evidence="3">
    <location>
        <position position="266"/>
    </location>
</feature>
<name>A0A821KIF4_9BILA</name>
<dbReference type="GO" id="GO:0005971">
    <property type="term" value="C:ribonucleoside-diphosphate reductase complex"/>
    <property type="evidence" value="ECO:0007669"/>
    <property type="project" value="TreeGrafter"/>
</dbReference>
<proteinExistence type="inferred from homology"/>
<dbReference type="PANTHER" id="PTHR11573">
    <property type="entry name" value="RIBONUCLEOSIDE-DIPHOSPHATE REDUCTASE LARGE CHAIN"/>
    <property type="match status" value="1"/>
</dbReference>
<accession>A0A821KIF4</accession>
<dbReference type="GO" id="GO:0005524">
    <property type="term" value="F:ATP binding"/>
    <property type="evidence" value="ECO:0007669"/>
    <property type="project" value="TreeGrafter"/>
</dbReference>
<reference evidence="3" key="1">
    <citation type="submission" date="2021-02" db="EMBL/GenBank/DDBJ databases">
        <authorList>
            <person name="Nowell W R."/>
        </authorList>
    </citation>
    <scope>NUCLEOTIDE SEQUENCE</scope>
</reference>
<comment type="similarity">
    <text evidence="1">Belongs to the ribonucleoside diphosphate reductase large chain family.</text>
</comment>
<dbReference type="SUPFAM" id="SSF51998">
    <property type="entry name" value="PFL-like glycyl radical enzymes"/>
    <property type="match status" value="1"/>
</dbReference>
<dbReference type="GO" id="GO:0004748">
    <property type="term" value="F:ribonucleoside-diphosphate reductase activity, thioredoxin disulfide as acceptor"/>
    <property type="evidence" value="ECO:0007669"/>
    <property type="project" value="TreeGrafter"/>
</dbReference>
<dbReference type="InterPro" id="IPR000788">
    <property type="entry name" value="RNR_lg_C"/>
</dbReference>
<dbReference type="Proteomes" id="UP000663873">
    <property type="component" value="Unassembled WGS sequence"/>
</dbReference>
<gene>
    <name evidence="3" type="ORF">UJA718_LOCUS38264</name>
</gene>
<dbReference type="PANTHER" id="PTHR11573:SF6">
    <property type="entry name" value="RIBONUCLEOSIDE-DIPHOSPHATE REDUCTASE LARGE SUBUNIT"/>
    <property type="match status" value="1"/>
</dbReference>
<dbReference type="PRINTS" id="PR01183">
    <property type="entry name" value="RIBORDTASEM1"/>
</dbReference>
<evidence type="ECO:0000313" key="3">
    <source>
        <dbReference type="EMBL" id="CAF4739232.1"/>
    </source>
</evidence>
<evidence type="ECO:0000256" key="1">
    <source>
        <dbReference type="ARBA" id="ARBA00010406"/>
    </source>
</evidence>
<dbReference type="InterPro" id="IPR039718">
    <property type="entry name" value="Rrm1"/>
</dbReference>
<dbReference type="Gene3D" id="3.20.70.20">
    <property type="match status" value="1"/>
</dbReference>
<feature type="domain" description="Ribonucleotide reductase large subunit C-terminal" evidence="2">
    <location>
        <begin position="3"/>
        <end position="265"/>
    </location>
</feature>
<evidence type="ECO:0000313" key="4">
    <source>
        <dbReference type="Proteomes" id="UP000663873"/>
    </source>
</evidence>
<comment type="caution">
    <text evidence="3">The sequence shown here is derived from an EMBL/GenBank/DDBJ whole genome shotgun (WGS) entry which is preliminary data.</text>
</comment>
<organism evidence="3 4">
    <name type="scientific">Rotaria socialis</name>
    <dbReference type="NCBI Taxonomy" id="392032"/>
    <lineage>
        <taxon>Eukaryota</taxon>
        <taxon>Metazoa</taxon>
        <taxon>Spiralia</taxon>
        <taxon>Gnathifera</taxon>
        <taxon>Rotifera</taxon>
        <taxon>Eurotatoria</taxon>
        <taxon>Bdelloidea</taxon>
        <taxon>Philodinida</taxon>
        <taxon>Philodinidae</taxon>
        <taxon>Rotaria</taxon>
    </lineage>
</organism>
<dbReference type="EMBL" id="CAJOBP010038977">
    <property type="protein sequence ID" value="CAF4739232.1"/>
    <property type="molecule type" value="Genomic_DNA"/>
</dbReference>
<dbReference type="Pfam" id="PF02867">
    <property type="entry name" value="Ribonuc_red_lgC"/>
    <property type="match status" value="1"/>
</dbReference>
<protein>
    <recommendedName>
        <fullName evidence="2">Ribonucleotide reductase large subunit C-terminal domain-containing protein</fullName>
    </recommendedName>
</protein>
<evidence type="ECO:0000259" key="2">
    <source>
        <dbReference type="Pfam" id="PF02867"/>
    </source>
</evidence>
<keyword evidence="4" id="KW-1185">Reference proteome</keyword>